<evidence type="ECO:0000256" key="8">
    <source>
        <dbReference type="SAM" id="Coils"/>
    </source>
</evidence>
<dbReference type="GO" id="GO:0000793">
    <property type="term" value="C:condensed chromosome"/>
    <property type="evidence" value="ECO:0007669"/>
    <property type="project" value="TreeGrafter"/>
</dbReference>
<evidence type="ECO:0000256" key="9">
    <source>
        <dbReference type="SAM" id="MobiDB-lite"/>
    </source>
</evidence>
<evidence type="ECO:0000313" key="12">
    <source>
        <dbReference type="Proteomes" id="UP000523279"/>
    </source>
</evidence>
<evidence type="ECO:0000256" key="5">
    <source>
        <dbReference type="ARBA" id="ARBA00022776"/>
    </source>
</evidence>
<keyword evidence="12" id="KW-1185">Reference proteome</keyword>
<keyword evidence="7" id="KW-0131">Cell cycle</keyword>
<dbReference type="PANTHER" id="PTHR14418">
    <property type="entry name" value="CONDENSIN COMPLEX SUBUNIT 3-RELATED"/>
    <property type="match status" value="1"/>
</dbReference>
<dbReference type="AlphaFoldDB" id="A0A7K9KCN6"/>
<dbReference type="GO" id="GO:0005737">
    <property type="term" value="C:cytoplasm"/>
    <property type="evidence" value="ECO:0007669"/>
    <property type="project" value="TreeGrafter"/>
</dbReference>
<accession>A0A7K9KCN6</accession>
<keyword evidence="4" id="KW-0132">Cell division</keyword>
<keyword evidence="5" id="KW-0498">Mitosis</keyword>
<gene>
    <name evidence="11" type="primary">Ncapg</name>
    <name evidence="11" type="ORF">DICEXI_R12171</name>
</gene>
<sequence>MVARKKLLQVQEAFQLAQKPHQNHAKLVVALKSTYAQLDDKEGFNEKFIHFLKYAMIIYRREPAVEQVINFAARFVTSFYEMEEEDGNEEGEDNLFLNCVFKFLLESHDANSHAVRFRTCQLVNKILGNMPENAEIDDDLFDKINEAMLIRLEDKFSNVRIQAVLALSRLQDPKDENCPVINIYSTLLENDSSSDVRRAVLSCIAPSNRTLPIILGRTMDVKEGVRRLAYEVLAEKVHMRGLTIAQRVKLLQHGLNDRSDAVKQAMKKLLQAWLQFIEGDVLELLRKLDVENCPEVAIPALNAMFSLSPLHDIVQNCKNLDGRKLIPQEDLTAENVLYWRCLCEYLKSKGEEGEVLLEQVLPEPVIYADYLLSYLQNMPILTEEQKEDFNCFENLMTKEFIGQQLILIIGCMDTMEEGGRKHLLVILQKILILPSTSAALTPPLVEKLLSIVKNEDRRIQIIAEIVSEVREPLVAVDQPVDAAEIRKRELKLAEIKVKIFEAKQALEECITLQDFNRASVLKEKITELEHTKNDLINTAEQAEIKEMRVEKDDPETLLKCLIMWYEVLKIMSLSKGINPTIHETIQSLIFPGVANVHPGVRNMAILCLGCCTLQNKEFAQQRLPLLLQILQIDNIKIKLSALKAIFDQQMLFGIEPFKTGRGNDSQSENAHIKTENGEDESETIEEEEETATVNSLLNILSGFLDSEYSELRAEAAEGIAKLLFSGRLNSAKFLSRLVLLWYNPVTEEDTRLRHCLGVFFPLFAYANRSNQECFEESYLPTLQTLLNAPATSPLAEVDISNVSELLVDLTRPSGLKCQSKKSQDYQELTVHDTLAVKICNEILADPTAPDVRIYAKALNSLELSSSSTETLLVLLNEIQENVEDRPCQRAIEKIQMKLSKDPNVGQNHCTRTEETGLSERIQEGDITLSENTVHNEEENNKDALHTPVNKVKETAKLRSTRSRTAKGQQQAAEVRSVSRRKTGASVKRGLDSCDQIPESVSVSSSRPQRRAKTLALEKTRMNLSRLWNEETSE</sequence>
<feature type="non-terminal residue" evidence="11">
    <location>
        <position position="1033"/>
    </location>
</feature>
<proteinExistence type="inferred from homology"/>
<reference evidence="11 12" key="1">
    <citation type="submission" date="2019-09" db="EMBL/GenBank/DDBJ databases">
        <title>Bird 10,000 Genomes (B10K) Project - Family phase.</title>
        <authorList>
            <person name="Zhang G."/>
        </authorList>
    </citation>
    <scope>NUCLEOTIDE SEQUENCE [LARGE SCALE GENOMIC DNA]</scope>
    <source>
        <strain evidence="11">B10K-DU-001-34</strain>
        <tissue evidence="11">Muscle</tissue>
    </source>
</reference>
<comment type="caution">
    <text evidence="11">The sequence shown here is derived from an EMBL/GenBank/DDBJ whole genome shotgun (WGS) entry which is preliminary data.</text>
</comment>
<dbReference type="FunFam" id="1.25.10.10:FF:000461">
    <property type="entry name" value="Non-SMC condensin I complex, subunit G"/>
    <property type="match status" value="1"/>
</dbReference>
<protein>
    <submittedName>
        <fullName evidence="11">CND3 protein</fullName>
    </submittedName>
</protein>
<dbReference type="InterPro" id="IPR027165">
    <property type="entry name" value="CND3"/>
</dbReference>
<dbReference type="InterPro" id="IPR025977">
    <property type="entry name" value="Cnd3_C"/>
</dbReference>
<dbReference type="GO" id="GO:0000796">
    <property type="term" value="C:condensin complex"/>
    <property type="evidence" value="ECO:0007669"/>
    <property type="project" value="InterPro"/>
</dbReference>
<dbReference type="Gene3D" id="1.25.10.10">
    <property type="entry name" value="Leucine-rich Repeat Variant"/>
    <property type="match status" value="2"/>
</dbReference>
<dbReference type="InterPro" id="IPR011989">
    <property type="entry name" value="ARM-like"/>
</dbReference>
<feature type="compositionally biased region" description="Acidic residues" evidence="9">
    <location>
        <begin position="677"/>
        <end position="688"/>
    </location>
</feature>
<dbReference type="GO" id="GO:0051301">
    <property type="term" value="P:cell division"/>
    <property type="evidence" value="ECO:0007669"/>
    <property type="project" value="UniProtKB-KW"/>
</dbReference>
<evidence type="ECO:0000256" key="6">
    <source>
        <dbReference type="ARBA" id="ARBA00023067"/>
    </source>
</evidence>
<comment type="subcellular location">
    <subcellularLocation>
        <location evidence="1">Chromosome</location>
    </subcellularLocation>
</comment>
<feature type="coiled-coil region" evidence="8">
    <location>
        <begin position="518"/>
        <end position="552"/>
    </location>
</feature>
<name>A0A7K9KCN6_9PASE</name>
<comment type="similarity">
    <text evidence="2">Belongs to the CND3 (condensin subunit 3) family.</text>
</comment>
<keyword evidence="6" id="KW-0226">DNA condensation</keyword>
<evidence type="ECO:0000256" key="7">
    <source>
        <dbReference type="ARBA" id="ARBA00023306"/>
    </source>
</evidence>
<dbReference type="PANTHER" id="PTHR14418:SF5">
    <property type="entry name" value="CONDENSIN COMPLEX SUBUNIT 3"/>
    <property type="match status" value="1"/>
</dbReference>
<evidence type="ECO:0000256" key="1">
    <source>
        <dbReference type="ARBA" id="ARBA00004286"/>
    </source>
</evidence>
<dbReference type="InterPro" id="IPR016024">
    <property type="entry name" value="ARM-type_fold"/>
</dbReference>
<keyword evidence="8" id="KW-0175">Coiled coil</keyword>
<dbReference type="Pfam" id="PF12719">
    <property type="entry name" value="Cnd3"/>
    <property type="match status" value="1"/>
</dbReference>
<organism evidence="11 12">
    <name type="scientific">Dicaeum eximium</name>
    <dbReference type="NCBI Taxonomy" id="667154"/>
    <lineage>
        <taxon>Eukaryota</taxon>
        <taxon>Metazoa</taxon>
        <taxon>Chordata</taxon>
        <taxon>Craniata</taxon>
        <taxon>Vertebrata</taxon>
        <taxon>Euteleostomi</taxon>
        <taxon>Archelosauria</taxon>
        <taxon>Archosauria</taxon>
        <taxon>Dinosauria</taxon>
        <taxon>Saurischia</taxon>
        <taxon>Theropoda</taxon>
        <taxon>Coelurosauria</taxon>
        <taxon>Aves</taxon>
        <taxon>Neognathae</taxon>
        <taxon>Neoaves</taxon>
        <taxon>Telluraves</taxon>
        <taxon>Australaves</taxon>
        <taxon>Passeriformes</taxon>
        <taxon>Passeroidea</taxon>
        <taxon>Dicaeidae</taxon>
        <taxon>Dicaeum</taxon>
    </lineage>
</organism>
<feature type="non-terminal residue" evidence="11">
    <location>
        <position position="1"/>
    </location>
</feature>
<keyword evidence="3" id="KW-0158">Chromosome</keyword>
<feature type="region of interest" description="Disordered" evidence="9">
    <location>
        <begin position="661"/>
        <end position="688"/>
    </location>
</feature>
<evidence type="ECO:0000313" key="11">
    <source>
        <dbReference type="EMBL" id="NXH47890.1"/>
    </source>
</evidence>
<evidence type="ECO:0000256" key="3">
    <source>
        <dbReference type="ARBA" id="ARBA00022454"/>
    </source>
</evidence>
<evidence type="ECO:0000259" key="10">
    <source>
        <dbReference type="Pfam" id="PF12719"/>
    </source>
</evidence>
<dbReference type="SUPFAM" id="SSF48371">
    <property type="entry name" value="ARM repeat"/>
    <property type="match status" value="1"/>
</dbReference>
<feature type="domain" description="Nuclear condensin complex subunit 3 C-terminal" evidence="10">
    <location>
        <begin position="559"/>
        <end position="863"/>
    </location>
</feature>
<evidence type="ECO:0000256" key="4">
    <source>
        <dbReference type="ARBA" id="ARBA00022618"/>
    </source>
</evidence>
<dbReference type="EMBL" id="VWZP01008431">
    <property type="protein sequence ID" value="NXH47890.1"/>
    <property type="molecule type" value="Genomic_DNA"/>
</dbReference>
<evidence type="ECO:0000256" key="2">
    <source>
        <dbReference type="ARBA" id="ARBA00006533"/>
    </source>
</evidence>
<dbReference type="Proteomes" id="UP000523279">
    <property type="component" value="Unassembled WGS sequence"/>
</dbReference>
<feature type="region of interest" description="Disordered" evidence="9">
    <location>
        <begin position="961"/>
        <end position="987"/>
    </location>
</feature>
<dbReference type="GO" id="GO:0007076">
    <property type="term" value="P:mitotic chromosome condensation"/>
    <property type="evidence" value="ECO:0007669"/>
    <property type="project" value="InterPro"/>
</dbReference>